<evidence type="ECO:0000256" key="2">
    <source>
        <dbReference type="ARBA" id="ARBA00022747"/>
    </source>
</evidence>
<comment type="similarity">
    <text evidence="1">Belongs to the type-I restriction system S methylase family.</text>
</comment>
<organism evidence="5 6">
    <name type="scientific">Bacteroides stercoris</name>
    <dbReference type="NCBI Taxonomy" id="46506"/>
    <lineage>
        <taxon>Bacteria</taxon>
        <taxon>Pseudomonadati</taxon>
        <taxon>Bacteroidota</taxon>
        <taxon>Bacteroidia</taxon>
        <taxon>Bacteroidales</taxon>
        <taxon>Bacteroidaceae</taxon>
        <taxon>Bacteroides</taxon>
    </lineage>
</organism>
<protein>
    <submittedName>
        <fullName evidence="5">Restriction endonuclease subunit S</fullName>
    </submittedName>
</protein>
<dbReference type="Pfam" id="PF01420">
    <property type="entry name" value="Methylase_S"/>
    <property type="match status" value="1"/>
</dbReference>
<dbReference type="PANTHER" id="PTHR30408:SF12">
    <property type="entry name" value="TYPE I RESTRICTION ENZYME MJAVIII SPECIFICITY SUBUNIT"/>
    <property type="match status" value="1"/>
</dbReference>
<evidence type="ECO:0000313" key="5">
    <source>
        <dbReference type="EMBL" id="RGW31186.1"/>
    </source>
</evidence>
<evidence type="ECO:0000256" key="3">
    <source>
        <dbReference type="ARBA" id="ARBA00023125"/>
    </source>
</evidence>
<dbReference type="Gene3D" id="3.90.220.20">
    <property type="entry name" value="DNA methylase specificity domains"/>
    <property type="match status" value="1"/>
</dbReference>
<evidence type="ECO:0000256" key="1">
    <source>
        <dbReference type="ARBA" id="ARBA00010923"/>
    </source>
</evidence>
<dbReference type="InterPro" id="IPR000055">
    <property type="entry name" value="Restrct_endonuc_typeI_TRD"/>
</dbReference>
<dbReference type="RefSeq" id="WP_181993395.1">
    <property type="nucleotide sequence ID" value="NZ_JAQCOO010000058.1"/>
</dbReference>
<keyword evidence="3" id="KW-0238">DNA-binding</keyword>
<accession>A0A413B1V3</accession>
<keyword evidence="5" id="KW-0540">Nuclease</keyword>
<gene>
    <name evidence="5" type="ORF">DWV77_17420</name>
</gene>
<dbReference type="GO" id="GO:0004519">
    <property type="term" value="F:endonuclease activity"/>
    <property type="evidence" value="ECO:0007669"/>
    <property type="project" value="UniProtKB-KW"/>
</dbReference>
<feature type="domain" description="Type I restriction modification DNA specificity" evidence="4">
    <location>
        <begin position="57"/>
        <end position="187"/>
    </location>
</feature>
<evidence type="ECO:0000259" key="4">
    <source>
        <dbReference type="Pfam" id="PF01420"/>
    </source>
</evidence>
<feature type="non-terminal residue" evidence="5">
    <location>
        <position position="199"/>
    </location>
</feature>
<name>A0A413B1V3_BACSE</name>
<proteinExistence type="inferred from homology"/>
<dbReference type="InterPro" id="IPR044946">
    <property type="entry name" value="Restrct_endonuc_typeI_TRD_sf"/>
</dbReference>
<sequence>MRLADVIDVFIAGDWGNESPSEETPNAVYCVRGADIVPISIGEFGDIPLRYVSDKSFEEKTLRAGDMIVEKSGGSPTQSTGRVSYVSEALITEKGAVVCTNFCVAFRVKTGWNPYFVYQYWNHIYNNNIFFNFEGKTSGLKNLQLDNALKAIEIPDYTLEQQNRIAETLLKIEQKVLLNRAINHNLEAMAKQLYDYWFV</sequence>
<dbReference type="PANTHER" id="PTHR30408">
    <property type="entry name" value="TYPE-1 RESTRICTION ENZYME ECOKI SPECIFICITY PROTEIN"/>
    <property type="match status" value="1"/>
</dbReference>
<dbReference type="GO" id="GO:0003677">
    <property type="term" value="F:DNA binding"/>
    <property type="evidence" value="ECO:0007669"/>
    <property type="project" value="UniProtKB-KW"/>
</dbReference>
<dbReference type="AlphaFoldDB" id="A0A413B1V3"/>
<dbReference type="InterPro" id="IPR052021">
    <property type="entry name" value="Type-I_RS_S_subunit"/>
</dbReference>
<dbReference type="EMBL" id="QSAF01000039">
    <property type="protein sequence ID" value="RGW31186.1"/>
    <property type="molecule type" value="Genomic_DNA"/>
</dbReference>
<dbReference type="SUPFAM" id="SSF116734">
    <property type="entry name" value="DNA methylase specificity domain"/>
    <property type="match status" value="1"/>
</dbReference>
<keyword evidence="5" id="KW-0255">Endonuclease</keyword>
<reference evidence="5 6" key="1">
    <citation type="submission" date="2018-08" db="EMBL/GenBank/DDBJ databases">
        <title>A genome reference for cultivated species of the human gut microbiota.</title>
        <authorList>
            <person name="Zou Y."/>
            <person name="Xue W."/>
            <person name="Luo G."/>
        </authorList>
    </citation>
    <scope>NUCLEOTIDE SEQUENCE [LARGE SCALE GENOMIC DNA]</scope>
    <source>
        <strain evidence="5 6">AF12-7</strain>
    </source>
</reference>
<evidence type="ECO:0000313" key="6">
    <source>
        <dbReference type="Proteomes" id="UP000285150"/>
    </source>
</evidence>
<dbReference type="GO" id="GO:0009307">
    <property type="term" value="P:DNA restriction-modification system"/>
    <property type="evidence" value="ECO:0007669"/>
    <property type="project" value="UniProtKB-KW"/>
</dbReference>
<keyword evidence="5" id="KW-0378">Hydrolase</keyword>
<keyword evidence="2" id="KW-0680">Restriction system</keyword>
<dbReference type="Proteomes" id="UP000285150">
    <property type="component" value="Unassembled WGS sequence"/>
</dbReference>
<comment type="caution">
    <text evidence="5">The sequence shown here is derived from an EMBL/GenBank/DDBJ whole genome shotgun (WGS) entry which is preliminary data.</text>
</comment>